<feature type="region of interest" description="Disordered" evidence="1">
    <location>
        <begin position="51"/>
        <end position="86"/>
    </location>
</feature>
<dbReference type="Proteomes" id="UP000299102">
    <property type="component" value="Unassembled WGS sequence"/>
</dbReference>
<accession>A0A4C1UR79</accession>
<evidence type="ECO:0000313" key="4">
    <source>
        <dbReference type="Proteomes" id="UP000299102"/>
    </source>
</evidence>
<gene>
    <name evidence="3" type="ORF">EVAR_24494_1</name>
</gene>
<name>A0A4C1UR79_EUMVA</name>
<keyword evidence="2" id="KW-0732">Signal</keyword>
<evidence type="ECO:0000256" key="1">
    <source>
        <dbReference type="SAM" id="MobiDB-lite"/>
    </source>
</evidence>
<dbReference type="AlphaFoldDB" id="A0A4C1UR79"/>
<protein>
    <submittedName>
        <fullName evidence="3">Uncharacterized protein</fullName>
    </submittedName>
</protein>
<sequence>MNRKDIAFLIGGLLSLLPDKMCGMIMMCATGALVSWLEINRNNLPLSFAHSAHSHRDPTAQRRVSINTGAGSRYSPRVTRSSASAV</sequence>
<evidence type="ECO:0000256" key="2">
    <source>
        <dbReference type="SAM" id="SignalP"/>
    </source>
</evidence>
<keyword evidence="4" id="KW-1185">Reference proteome</keyword>
<reference evidence="3 4" key="1">
    <citation type="journal article" date="2019" name="Commun. Biol.">
        <title>The bagworm genome reveals a unique fibroin gene that provides high tensile strength.</title>
        <authorList>
            <person name="Kono N."/>
            <person name="Nakamura H."/>
            <person name="Ohtoshi R."/>
            <person name="Tomita M."/>
            <person name="Numata K."/>
            <person name="Arakawa K."/>
        </authorList>
    </citation>
    <scope>NUCLEOTIDE SEQUENCE [LARGE SCALE GENOMIC DNA]</scope>
</reference>
<dbReference type="EMBL" id="BGZK01000212">
    <property type="protein sequence ID" value="GBP28819.1"/>
    <property type="molecule type" value="Genomic_DNA"/>
</dbReference>
<feature type="signal peptide" evidence="2">
    <location>
        <begin position="1"/>
        <end position="23"/>
    </location>
</feature>
<comment type="caution">
    <text evidence="3">The sequence shown here is derived from an EMBL/GenBank/DDBJ whole genome shotgun (WGS) entry which is preliminary data.</text>
</comment>
<proteinExistence type="predicted"/>
<organism evidence="3 4">
    <name type="scientific">Eumeta variegata</name>
    <name type="common">Bagworm moth</name>
    <name type="synonym">Eumeta japonica</name>
    <dbReference type="NCBI Taxonomy" id="151549"/>
    <lineage>
        <taxon>Eukaryota</taxon>
        <taxon>Metazoa</taxon>
        <taxon>Ecdysozoa</taxon>
        <taxon>Arthropoda</taxon>
        <taxon>Hexapoda</taxon>
        <taxon>Insecta</taxon>
        <taxon>Pterygota</taxon>
        <taxon>Neoptera</taxon>
        <taxon>Endopterygota</taxon>
        <taxon>Lepidoptera</taxon>
        <taxon>Glossata</taxon>
        <taxon>Ditrysia</taxon>
        <taxon>Tineoidea</taxon>
        <taxon>Psychidae</taxon>
        <taxon>Oiketicinae</taxon>
        <taxon>Eumeta</taxon>
    </lineage>
</organism>
<feature type="chain" id="PRO_5020041368" evidence="2">
    <location>
        <begin position="24"/>
        <end position="86"/>
    </location>
</feature>
<evidence type="ECO:0000313" key="3">
    <source>
        <dbReference type="EMBL" id="GBP28819.1"/>
    </source>
</evidence>